<dbReference type="eggNOG" id="KOG0776">
    <property type="taxonomic scope" value="Eukaryota"/>
</dbReference>
<feature type="domain" description="F-box" evidence="6">
    <location>
        <begin position="1049"/>
        <end position="1089"/>
    </location>
</feature>
<dbReference type="SUPFAM" id="SSF52058">
    <property type="entry name" value="L domain-like"/>
    <property type="match status" value="1"/>
</dbReference>
<keyword evidence="3" id="KW-0479">Metal-binding</keyword>
<dbReference type="ExpressionAtlas" id="F6I0W9">
    <property type="expression patterns" value="baseline and differential"/>
</dbReference>
<name>F6I0W9_VITVI</name>
<dbReference type="InterPro" id="IPR008949">
    <property type="entry name" value="Isoprenoid_synthase_dom_sf"/>
</dbReference>
<dbReference type="eggNOG" id="KOG1947">
    <property type="taxonomic scope" value="Eukaryota"/>
</dbReference>
<dbReference type="InterPro" id="IPR000092">
    <property type="entry name" value="Polyprenyl_synt"/>
</dbReference>
<dbReference type="FunFam" id="1.10.600.10:FF:000001">
    <property type="entry name" value="Geranylgeranyl diphosphate synthase"/>
    <property type="match status" value="1"/>
</dbReference>
<dbReference type="InterPro" id="IPR033749">
    <property type="entry name" value="Polyprenyl_synt_CS"/>
</dbReference>
<dbReference type="SFLD" id="SFLDS00005">
    <property type="entry name" value="Isoprenoid_Synthase_Type_I"/>
    <property type="match status" value="1"/>
</dbReference>
<dbReference type="CDD" id="cd00685">
    <property type="entry name" value="Trans_IPPS_HT"/>
    <property type="match status" value="1"/>
</dbReference>
<dbReference type="SUPFAM" id="SSF52047">
    <property type="entry name" value="RNI-like"/>
    <property type="match status" value="2"/>
</dbReference>
<dbReference type="GO" id="GO:0004659">
    <property type="term" value="F:prenyltransferase activity"/>
    <property type="evidence" value="ECO:0000318"/>
    <property type="project" value="GO_Central"/>
</dbReference>
<sequence>MQFDLRSYWTTLISEINTKLEEAIPVKYPQQIYEAMRYSVLAKGGKRAPPVMCVAVCELFGGDRLAAFPTACALEMVVDDMLKAKTKSEEDEEKKKKGKSYVDVYGHGSGGGASSQGEERVEWIRQVWRQRRSALQLCGLRRGKRLYHRYFCLMCIQLLPAALLATIMTKLDVSSIRSLASTCTTIRSCASQIFHFLPNFHLLDVALSINLLRPLLPPNPYLRSLKVDCSKLDDSSIEHLVRPSLHEISLLNCADFSGRLLSLIGGQCKDLRSLYLGCVAEKRGRAVHISNLEELLCGCTELKTLSLMFDISLFPRYNFARTVSKCLINLTHLDLRDAPIIEPRVTFDLTNSGFQQINQRGKLKHLSLVRSQEFLITYFKRVNDLGILLMADRCSSMESICLGGFCRVTDSGFKTILHSCSTLYKLRAVISLASNLDLRVLDLRDCRNLGDEALQAISTLHKLKILLLDGSDITDAGLSYLREGVIGSLVSLSIRGCKRLTDKCISALFDPSSKQELQELDLSNLPNLSDNGIFSLAKSRVPILELRMRQCPLIGDSSIMALASMQVDDHRSHGSSLRVLDLYNCGGITSLSFRWLKNPYFPRLRWLGVTGSVNRDMVDALARSRPFLHVACHGEELGTDHWDGLYMHDNEEMDELEQWLLEGGDESDDEEMEEVENNGEIVEEREGRSAMAFTTALSLPSAARLHHRLPNRSSLNLPRTIRCTSPSISVSPSKSMQFDLRSYWTTLISEINTKLEEAIPVKYPQQIYEAMRYSVLAKGGKRAPPVMCVAVCELFGGDRLAAFPTACALEMVHAASLIHDDLPCMDDDPSRRGQPSNHTVYGVDMAILAGDALFPLGFRHIVSHTPSHLVPEGQLIRVIAEIARSVGSTGMAAGQFLDLEGAPNSVDFVQRKKFGEMAECSAVCGGFLGGAADDDILRLRRYGRAVGMLYQVVDDVLKAKTKSEEDEEKKKKGKSYVDVYGMEKAMEVAEELRAKAKRELSGFDKYGDSVVPLYSFVDFAAERGFTIDTSIGRERMANSEAAGGALEQLPAALLATIMTKLDVSSIRSLASTCTTIRSCASQIFHFLPNFHLLDVALSINLLRPLLPPNPYLRSLKVDCSKLDDSSIEHLVRPSLHEISLLNCADFSGRLLSLIGGQCKDLRSLYLGCVAEKRGRAVHISNLEELLCGCTELKTLSLMFDISLFPRYNFARAWSLASENLTSLEIGYVSSVMVTELLSPNVGPHQPPNHLQPSILPSLQRLCLSVDYITDTMVETVSKCLINLTHLDLRDAPIIEPRVTFDLTNSGFQQINQRGKLKHLSLVRSQEFLITYFKRVNDLGILLMADRCSSMESICLGGFCRVTDSGFKTILHSCSTLYKLRAVISLASNLDLRVLDLRDCRNLGDEALQAISTLHKLKILLLDGSDITDAGLSYLREGVIGSLVSLSIRGCKRLTDKCISALFDPSSKQELQELDLSNLPNLSDNGIFSLAKSRVPILELRMRQCPLIGDTSIMALASMQVDDHRSHGSSLRVLDLYNCGGITSLSFRWLKNPYFPRLRWLGVTGSVNRDMVDALARSRPFLHVACHGEELGTDHWDGLYMHDNEEMDELEQWLLEGGDESDDEEMEEVENNGEMTLLQTVSAWFSDLNLHQKALLTVLLQICWAIRPRHSCPHHRVYSCQRRPLS</sequence>
<dbReference type="GO" id="GO:0005737">
    <property type="term" value="C:cytoplasm"/>
    <property type="evidence" value="ECO:0007669"/>
    <property type="project" value="UniProtKB-ARBA"/>
</dbReference>
<dbReference type="PANTHER" id="PTHR43281:SF5">
    <property type="entry name" value="HETERODIMERIC GERANYLGERANYL PYROPHOSPHATE SYNTHASE SMALL SUBUNIT, CHLOROPLASTIC"/>
    <property type="match status" value="1"/>
</dbReference>
<dbReference type="SMART" id="SM00367">
    <property type="entry name" value="LRR_CC"/>
    <property type="match status" value="13"/>
</dbReference>
<dbReference type="HOGENOM" id="CLU_241355_0_0_1"/>
<keyword evidence="5" id="KW-1133">Transmembrane helix</keyword>
<accession>F6I0W9</accession>
<dbReference type="SUPFAM" id="SSF48576">
    <property type="entry name" value="Terpenoid synthases"/>
    <property type="match status" value="2"/>
</dbReference>
<comment type="cofactor">
    <cofactor evidence="1">
        <name>Mg(2+)</name>
        <dbReference type="ChEBI" id="CHEBI:18420"/>
    </cofactor>
</comment>
<dbReference type="InterPro" id="IPR001810">
    <property type="entry name" value="F-box_dom"/>
</dbReference>
<evidence type="ECO:0000256" key="3">
    <source>
        <dbReference type="ARBA" id="ARBA00022723"/>
    </source>
</evidence>
<comment type="similarity">
    <text evidence="2">Belongs to the FPP/GGPP synthase family.</text>
</comment>
<dbReference type="SMART" id="SM00256">
    <property type="entry name" value="FBOX"/>
    <property type="match status" value="2"/>
</dbReference>
<dbReference type="InParanoid" id="F6I0W9"/>
<dbReference type="InterPro" id="IPR006553">
    <property type="entry name" value="Leu-rich_rpt_Cys-con_subtyp"/>
</dbReference>
<evidence type="ECO:0000313" key="7">
    <source>
        <dbReference type="EMBL" id="CCB60585.1"/>
    </source>
</evidence>
<evidence type="ECO:0000256" key="5">
    <source>
        <dbReference type="SAM" id="Phobius"/>
    </source>
</evidence>
<keyword evidence="5" id="KW-0472">Membrane</keyword>
<dbReference type="GO" id="GO:0046872">
    <property type="term" value="F:metal ion binding"/>
    <property type="evidence" value="ECO:0007669"/>
    <property type="project" value="UniProtKB-KW"/>
</dbReference>
<keyword evidence="8" id="KW-1185">Reference proteome</keyword>
<dbReference type="PROSITE" id="PS00723">
    <property type="entry name" value="POLYPRENYL_SYNTHASE_1"/>
    <property type="match status" value="1"/>
</dbReference>
<proteinExistence type="inferred from homology"/>
<keyword evidence="4" id="KW-0460">Magnesium</keyword>
<dbReference type="Pfam" id="PF00348">
    <property type="entry name" value="polyprenyl_synt"/>
    <property type="match status" value="1"/>
</dbReference>
<dbReference type="Gene3D" id="1.10.600.10">
    <property type="entry name" value="Farnesyl Diphosphate Synthase"/>
    <property type="match status" value="2"/>
</dbReference>
<organism evidence="7 8">
    <name type="scientific">Vitis vinifera</name>
    <name type="common">Grape</name>
    <dbReference type="NCBI Taxonomy" id="29760"/>
    <lineage>
        <taxon>Eukaryota</taxon>
        <taxon>Viridiplantae</taxon>
        <taxon>Streptophyta</taxon>
        <taxon>Embryophyta</taxon>
        <taxon>Tracheophyta</taxon>
        <taxon>Spermatophyta</taxon>
        <taxon>Magnoliopsida</taxon>
        <taxon>eudicotyledons</taxon>
        <taxon>Gunneridae</taxon>
        <taxon>Pentapetalae</taxon>
        <taxon>rosids</taxon>
        <taxon>Vitales</taxon>
        <taxon>Vitaceae</taxon>
        <taxon>Viteae</taxon>
        <taxon>Vitis</taxon>
    </lineage>
</organism>
<evidence type="ECO:0000313" key="8">
    <source>
        <dbReference type="Proteomes" id="UP000009183"/>
    </source>
</evidence>
<protein>
    <recommendedName>
        <fullName evidence="6">F-box domain-containing protein</fullName>
    </recommendedName>
</protein>
<dbReference type="InterPro" id="IPR057207">
    <property type="entry name" value="FBXL15_LRR"/>
</dbReference>
<dbReference type="InterPro" id="IPR032675">
    <property type="entry name" value="LRR_dom_sf"/>
</dbReference>
<evidence type="ECO:0000256" key="1">
    <source>
        <dbReference type="ARBA" id="ARBA00001946"/>
    </source>
</evidence>
<evidence type="ECO:0000259" key="6">
    <source>
        <dbReference type="SMART" id="SM00256"/>
    </source>
</evidence>
<dbReference type="PaxDb" id="29760-VIT_03s0038g03050.t01"/>
<reference evidence="8" key="1">
    <citation type="journal article" date="2007" name="Nature">
        <title>The grapevine genome sequence suggests ancestral hexaploidization in major angiosperm phyla.</title>
        <authorList>
            <consortium name="The French-Italian Public Consortium for Grapevine Genome Characterization."/>
            <person name="Jaillon O."/>
            <person name="Aury J.-M."/>
            <person name="Noel B."/>
            <person name="Policriti A."/>
            <person name="Clepet C."/>
            <person name="Casagrande A."/>
            <person name="Choisne N."/>
            <person name="Aubourg S."/>
            <person name="Vitulo N."/>
            <person name="Jubin C."/>
            <person name="Vezzi A."/>
            <person name="Legeai F."/>
            <person name="Hugueney P."/>
            <person name="Dasilva C."/>
            <person name="Horner D."/>
            <person name="Mica E."/>
            <person name="Jublot D."/>
            <person name="Poulain J."/>
            <person name="Bruyere C."/>
            <person name="Billault A."/>
            <person name="Segurens B."/>
            <person name="Gouyvenoux M."/>
            <person name="Ugarte E."/>
            <person name="Cattonaro F."/>
            <person name="Anthouard V."/>
            <person name="Vico V."/>
            <person name="Del Fabbro C."/>
            <person name="Alaux M."/>
            <person name="Di Gaspero G."/>
            <person name="Dumas V."/>
            <person name="Felice N."/>
            <person name="Paillard S."/>
            <person name="Juman I."/>
            <person name="Moroldo M."/>
            <person name="Scalabrin S."/>
            <person name="Canaguier A."/>
            <person name="Le Clainche I."/>
            <person name="Malacrida G."/>
            <person name="Durand E."/>
            <person name="Pesole G."/>
            <person name="Laucou V."/>
            <person name="Chatelet P."/>
            <person name="Merdinoglu D."/>
            <person name="Delledonne M."/>
            <person name="Pezzotti M."/>
            <person name="Lecharny A."/>
            <person name="Scarpelli C."/>
            <person name="Artiguenave F."/>
            <person name="Pe M.E."/>
            <person name="Valle G."/>
            <person name="Morgante M."/>
            <person name="Caboche M."/>
            <person name="Adam-Blondon A.-F."/>
            <person name="Weissenbach J."/>
            <person name="Quetier F."/>
            <person name="Wincker P."/>
        </authorList>
    </citation>
    <scope>NUCLEOTIDE SEQUENCE [LARGE SCALE GENOMIC DNA]</scope>
    <source>
        <strain evidence="8">cv. Pinot noir / PN40024</strain>
    </source>
</reference>
<dbReference type="Proteomes" id="UP000009183">
    <property type="component" value="Chromosome 3"/>
</dbReference>
<dbReference type="Gene3D" id="3.80.10.10">
    <property type="entry name" value="Ribonuclease Inhibitor"/>
    <property type="match status" value="4"/>
</dbReference>
<feature type="domain" description="F-box" evidence="6">
    <location>
        <begin position="159"/>
        <end position="199"/>
    </location>
</feature>
<dbReference type="PANTHER" id="PTHR43281">
    <property type="entry name" value="FARNESYL DIPHOSPHATE SYNTHASE"/>
    <property type="match status" value="1"/>
</dbReference>
<dbReference type="STRING" id="29760.F6I0W9"/>
<gene>
    <name evidence="7" type="ordered locus">VIT_03s0038g03050</name>
</gene>
<dbReference type="GO" id="GO:0008299">
    <property type="term" value="P:isoprenoid biosynthetic process"/>
    <property type="evidence" value="ECO:0007669"/>
    <property type="project" value="InterPro"/>
</dbReference>
<feature type="transmembrane region" description="Helical" evidence="5">
    <location>
        <begin position="150"/>
        <end position="168"/>
    </location>
</feature>
<dbReference type="Pfam" id="PF25372">
    <property type="entry name" value="DUF7885"/>
    <property type="match status" value="5"/>
</dbReference>
<evidence type="ECO:0000256" key="2">
    <source>
        <dbReference type="ARBA" id="ARBA00006706"/>
    </source>
</evidence>
<evidence type="ECO:0000256" key="4">
    <source>
        <dbReference type="ARBA" id="ARBA00022842"/>
    </source>
</evidence>
<dbReference type="EMBL" id="FN596508">
    <property type="protein sequence ID" value="CCB60585.1"/>
    <property type="molecule type" value="Genomic_DNA"/>
</dbReference>
<keyword evidence="5" id="KW-0812">Transmembrane</keyword>